<accession>A0A3E2BP43</accession>
<organism evidence="3 4">
    <name type="scientific">Candidatus Saccharicenans subterraneus</name>
    <dbReference type="NCBI Taxonomy" id="2508984"/>
    <lineage>
        <taxon>Bacteria</taxon>
        <taxon>Candidatus Aminicenantota</taxon>
        <taxon>Candidatus Aminicenantia</taxon>
        <taxon>Candidatus Aminicenantales</taxon>
        <taxon>Candidatus Saccharicenantaceae</taxon>
        <taxon>Candidatus Saccharicenans</taxon>
    </lineage>
</organism>
<name>A0A3E2BP43_9BACT</name>
<evidence type="ECO:0000256" key="2">
    <source>
        <dbReference type="ARBA" id="ARBA00022679"/>
    </source>
</evidence>
<dbReference type="NCBIfam" id="TIGR00095">
    <property type="entry name" value="16S rRNA (guanine(966)-N(2))-methyltransferase RsmD"/>
    <property type="match status" value="1"/>
</dbReference>
<dbReference type="GO" id="GO:0008168">
    <property type="term" value="F:methyltransferase activity"/>
    <property type="evidence" value="ECO:0007669"/>
    <property type="project" value="UniProtKB-KW"/>
</dbReference>
<dbReference type="InterPro" id="IPR004398">
    <property type="entry name" value="RNA_MeTrfase_RsmD"/>
</dbReference>
<evidence type="ECO:0000313" key="4">
    <source>
        <dbReference type="Proteomes" id="UP000257323"/>
    </source>
</evidence>
<gene>
    <name evidence="3" type="ORF">OP8BY_1711</name>
</gene>
<keyword evidence="2 3" id="KW-0808">Transferase</keyword>
<dbReference type="PANTHER" id="PTHR43542:SF1">
    <property type="entry name" value="METHYLTRANSFERASE"/>
    <property type="match status" value="1"/>
</dbReference>
<dbReference type="InterPro" id="IPR029063">
    <property type="entry name" value="SAM-dependent_MTases_sf"/>
</dbReference>
<dbReference type="GO" id="GO:0031167">
    <property type="term" value="P:rRNA methylation"/>
    <property type="evidence" value="ECO:0007669"/>
    <property type="project" value="InterPro"/>
</dbReference>
<dbReference type="Gene3D" id="3.40.50.150">
    <property type="entry name" value="Vaccinia Virus protein VP39"/>
    <property type="match status" value="1"/>
</dbReference>
<dbReference type="EMBL" id="QUAH01000003">
    <property type="protein sequence ID" value="RFT16533.1"/>
    <property type="molecule type" value="Genomic_DNA"/>
</dbReference>
<dbReference type="CDD" id="cd02440">
    <property type="entry name" value="AdoMet_MTases"/>
    <property type="match status" value="1"/>
</dbReference>
<proteinExistence type="predicted"/>
<dbReference type="Pfam" id="PF03602">
    <property type="entry name" value="Cons_hypoth95"/>
    <property type="match status" value="1"/>
</dbReference>
<dbReference type="SUPFAM" id="SSF53335">
    <property type="entry name" value="S-adenosyl-L-methionine-dependent methyltransferases"/>
    <property type="match status" value="1"/>
</dbReference>
<protein>
    <submittedName>
        <fullName evidence="3">16S rRNA (Guanine(966)-N(2))-methyltransferase</fullName>
    </submittedName>
</protein>
<reference evidence="3 4" key="1">
    <citation type="submission" date="2018-08" db="EMBL/GenBank/DDBJ databases">
        <title>Genome analysis of the thermophilic bacterium of the candidate phylum Aminicenantes from deep subsurface aquifer revealed its physiology and ecological role.</title>
        <authorList>
            <person name="Kadnikov V.V."/>
            <person name="Mardanov A.V."/>
            <person name="Beletsky A.V."/>
            <person name="Karnachuk O.V."/>
            <person name="Ravin N.V."/>
        </authorList>
    </citation>
    <scope>NUCLEOTIDE SEQUENCE [LARGE SCALE GENOMIC DNA]</scope>
    <source>
        <strain evidence="3">BY38</strain>
    </source>
</reference>
<dbReference type="PIRSF" id="PIRSF004553">
    <property type="entry name" value="CHP00095"/>
    <property type="match status" value="1"/>
</dbReference>
<dbReference type="InterPro" id="IPR002052">
    <property type="entry name" value="DNA_methylase_N6_adenine_CS"/>
</dbReference>
<dbReference type="GO" id="GO:0003676">
    <property type="term" value="F:nucleic acid binding"/>
    <property type="evidence" value="ECO:0007669"/>
    <property type="project" value="InterPro"/>
</dbReference>
<dbReference type="PANTHER" id="PTHR43542">
    <property type="entry name" value="METHYLTRANSFERASE"/>
    <property type="match status" value="1"/>
</dbReference>
<sequence>MIRIIGGRFKGRKLRMVPSPAVRPLPAKLRGSLFNILQSRVVDAFFLDGFAGTGSVGIEALSRGASRAVFIEELPQAARIIEANLAKCQAEDLGLVLNQEFNRAIIELGKKGVKFDLIFLDPPYKLLEERNPLKVIRKRGVLKPAGLLIIRHHRHYQPSRQDFKLLRQVDFGDDIFSFYSGEEVSGSGPGDNSADGD</sequence>
<comment type="caution">
    <text evidence="3">The sequence shown here is derived from an EMBL/GenBank/DDBJ whole genome shotgun (WGS) entry which is preliminary data.</text>
</comment>
<evidence type="ECO:0000256" key="1">
    <source>
        <dbReference type="ARBA" id="ARBA00022603"/>
    </source>
</evidence>
<keyword evidence="1 3" id="KW-0489">Methyltransferase</keyword>
<dbReference type="PROSITE" id="PS00092">
    <property type="entry name" value="N6_MTASE"/>
    <property type="match status" value="1"/>
</dbReference>
<dbReference type="AlphaFoldDB" id="A0A3E2BP43"/>
<dbReference type="Proteomes" id="UP000257323">
    <property type="component" value="Unassembled WGS sequence"/>
</dbReference>
<evidence type="ECO:0000313" key="3">
    <source>
        <dbReference type="EMBL" id="RFT16533.1"/>
    </source>
</evidence>